<evidence type="ECO:0000256" key="1">
    <source>
        <dbReference type="SAM" id="SignalP"/>
    </source>
</evidence>
<dbReference type="Proteomes" id="UP000006875">
    <property type="component" value="Chromosome"/>
</dbReference>
<gene>
    <name evidence="3" type="ordered locus">Ilyop_0836</name>
</gene>
<feature type="chain" id="PRO_5003171018" evidence="1">
    <location>
        <begin position="24"/>
        <end position="179"/>
    </location>
</feature>
<evidence type="ECO:0000259" key="2">
    <source>
        <dbReference type="Pfam" id="PF02169"/>
    </source>
</evidence>
<dbReference type="EMBL" id="CP002281">
    <property type="protein sequence ID" value="ADO82622.1"/>
    <property type="molecule type" value="Genomic_DNA"/>
</dbReference>
<evidence type="ECO:0000313" key="3">
    <source>
        <dbReference type="EMBL" id="ADO82622.1"/>
    </source>
</evidence>
<dbReference type="Gene3D" id="3.10.129.140">
    <property type="entry name" value="Helicobacter TNF-alpha-Inducing protein"/>
    <property type="match status" value="1"/>
</dbReference>
<dbReference type="InterPro" id="IPR024952">
    <property type="entry name" value="LPP20-like_dom"/>
</dbReference>
<keyword evidence="3" id="KW-0449">Lipoprotein</keyword>
<keyword evidence="1" id="KW-0732">Signal</keyword>
<proteinExistence type="predicted"/>
<dbReference type="KEGG" id="ipo:Ilyop_0836"/>
<keyword evidence="4" id="KW-1185">Reference proteome</keyword>
<dbReference type="Pfam" id="PF02169">
    <property type="entry name" value="LPP20"/>
    <property type="match status" value="1"/>
</dbReference>
<accession>E3H7P0</accession>
<dbReference type="RefSeq" id="WP_013387292.1">
    <property type="nucleotide sequence ID" value="NC_014632.1"/>
</dbReference>
<dbReference type="PROSITE" id="PS51257">
    <property type="entry name" value="PROKAR_LIPOPROTEIN"/>
    <property type="match status" value="1"/>
</dbReference>
<reference evidence="3 4" key="1">
    <citation type="journal article" date="2010" name="Stand. Genomic Sci.">
        <title>Complete genome sequence of Ilyobacter polytropus type strain (CuHbu1).</title>
        <authorList>
            <person name="Sikorski J."/>
            <person name="Chertkov O."/>
            <person name="Lapidus A."/>
            <person name="Nolan M."/>
            <person name="Lucas S."/>
            <person name="Del Rio T.G."/>
            <person name="Tice H."/>
            <person name="Cheng J.F."/>
            <person name="Tapia R."/>
            <person name="Han C."/>
            <person name="Goodwin L."/>
            <person name="Pitluck S."/>
            <person name="Liolios K."/>
            <person name="Ivanova N."/>
            <person name="Mavromatis K."/>
            <person name="Mikhailova N."/>
            <person name="Pati A."/>
            <person name="Chen A."/>
            <person name="Palaniappan K."/>
            <person name="Land M."/>
            <person name="Hauser L."/>
            <person name="Chang Y.J."/>
            <person name="Jeffries C.D."/>
            <person name="Brambilla E."/>
            <person name="Yasawong M."/>
            <person name="Rohde M."/>
            <person name="Pukall R."/>
            <person name="Spring S."/>
            <person name="Goker M."/>
            <person name="Woyke T."/>
            <person name="Bristow J."/>
            <person name="Eisen J.A."/>
            <person name="Markowitz V."/>
            <person name="Hugenholtz P."/>
            <person name="Kyrpides N.C."/>
            <person name="Klenk H.P."/>
        </authorList>
    </citation>
    <scope>NUCLEOTIDE SEQUENCE [LARGE SCALE GENOMIC DNA]</scope>
    <source>
        <strain evidence="4">ATCC 51220 / DSM 2926 / LMG 16218 / CuHBu1</strain>
    </source>
</reference>
<protein>
    <submittedName>
        <fullName evidence="3">Lipoprotein</fullName>
    </submittedName>
</protein>
<dbReference type="AlphaFoldDB" id="E3H7P0"/>
<evidence type="ECO:0000313" key="4">
    <source>
        <dbReference type="Proteomes" id="UP000006875"/>
    </source>
</evidence>
<dbReference type="STRING" id="572544.Ilyop_0836"/>
<feature type="domain" description="Lipoprotein LPP20-like" evidence="2">
    <location>
        <begin position="29"/>
        <end position="135"/>
    </location>
</feature>
<dbReference type="HOGENOM" id="CLU_121836_1_0_0"/>
<name>E3H7P0_ILYPC</name>
<organism evidence="3 4">
    <name type="scientific">Ilyobacter polytropus (strain ATCC 51220 / DSM 2926 / LMG 16218 / CuHBu1)</name>
    <dbReference type="NCBI Taxonomy" id="572544"/>
    <lineage>
        <taxon>Bacteria</taxon>
        <taxon>Fusobacteriati</taxon>
        <taxon>Fusobacteriota</taxon>
        <taxon>Fusobacteriia</taxon>
        <taxon>Fusobacteriales</taxon>
        <taxon>Fusobacteriaceae</taxon>
        <taxon>Ilyobacter</taxon>
    </lineage>
</organism>
<sequence>MKKLIFSIAILFLAVACSSVDYSENKKYPDWVLRPSYKKGIAGVGSSKITELGFDFARKEAMANARADLAKQIGLKVNSTLKSYTTKAGIGDNAAIDKMVEEVYEDIVSQDLFNSRIIEAWENPQGELYVLMVVDNEDIIRSAEKAVNNIDTSTNPELIKLKADEAGDRLHQELENFFN</sequence>
<feature type="signal peptide" evidence="1">
    <location>
        <begin position="1"/>
        <end position="23"/>
    </location>
</feature>